<dbReference type="InterPro" id="IPR036770">
    <property type="entry name" value="Ankyrin_rpt-contain_sf"/>
</dbReference>
<dbReference type="AlphaFoldDB" id="A0A8J4PR77"/>
<evidence type="ECO:0000313" key="1">
    <source>
        <dbReference type="EMBL" id="KAF2071782.1"/>
    </source>
</evidence>
<comment type="caution">
    <text evidence="1">The sequence shown here is derived from an EMBL/GenBank/DDBJ whole genome shotgun (WGS) entry which is preliminary data.</text>
</comment>
<proteinExistence type="predicted"/>
<gene>
    <name evidence="1" type="ORF">CYY_006889</name>
</gene>
<organism evidence="1 2">
    <name type="scientific">Polysphondylium violaceum</name>
    <dbReference type="NCBI Taxonomy" id="133409"/>
    <lineage>
        <taxon>Eukaryota</taxon>
        <taxon>Amoebozoa</taxon>
        <taxon>Evosea</taxon>
        <taxon>Eumycetozoa</taxon>
        <taxon>Dictyostelia</taxon>
        <taxon>Dictyosteliales</taxon>
        <taxon>Dictyosteliaceae</taxon>
        <taxon>Polysphondylium</taxon>
    </lineage>
</organism>
<dbReference type="Proteomes" id="UP000695562">
    <property type="component" value="Unassembled WGS sequence"/>
</dbReference>
<keyword evidence="2" id="KW-1185">Reference proteome</keyword>
<protein>
    <recommendedName>
        <fullName evidence="3">Ankyrin repeat-containing protein</fullName>
    </recommendedName>
</protein>
<evidence type="ECO:0000313" key="2">
    <source>
        <dbReference type="Proteomes" id="UP000695562"/>
    </source>
</evidence>
<dbReference type="EMBL" id="AJWJ01000338">
    <property type="protein sequence ID" value="KAF2071782.1"/>
    <property type="molecule type" value="Genomic_DNA"/>
</dbReference>
<evidence type="ECO:0008006" key="3">
    <source>
        <dbReference type="Google" id="ProtNLM"/>
    </source>
</evidence>
<sequence length="594" mass="69470">MMDSLFRQVVFLDSFLRKKVFQQVAHGLNCRTINYKYCVKLSFLLDRKYYQLIKLKLANKEYLYLDGVDGVKALLALQDIDLFVGIIEQLDDESFSMLGKVDDVLYYCSQQGNYKALQYLLQQKRKQFWKSISFFESICSKGYMDIVAKFKTEMFGFLHPYSYKGIIQETISTKNTQYIKDIFNKNLFNNMTLEDKESVLVSSAETGSIEVFKLISLYFAESFFFFGYRKKDFYTNNLLARLFSAAVKANGLEIYMHLFKTFDLSFLNVYSFTLLGNPFNDLVRHPTEDMINHVMDNNLLNLSHLNQMSFYALQNRKFQVYQKFKAIMPTLKLPSHFRLSYVNPPPFDDIPLIEYIVDTLRTPLEVLDLFKSTENLEAFKYIWGRIGIDKDIYFHINTIISCVHQNNNPDVLLYLYHECGVNFEKTRIWSTLSIPPLCSLKTLRTVIAICPPTLDMMPCLAKALEFFAQRCTVQNTRLFTLMFETMYQLSNDPIHFTGAFRGAIRGGRILTLQYLYDKGLRIPTQEEYTMLLEEAASTGSCSIIKYILENHRQYDLPLRPLTEQAMLSQKYDCVDYLLPRDFCLTIKDLVKYCN</sequence>
<name>A0A8J4PR77_9MYCE</name>
<dbReference type="SUPFAM" id="SSF48403">
    <property type="entry name" value="Ankyrin repeat"/>
    <property type="match status" value="1"/>
</dbReference>
<dbReference type="SUPFAM" id="SSF140860">
    <property type="entry name" value="Pseudo ankyrin repeat-like"/>
    <property type="match status" value="1"/>
</dbReference>
<reference evidence="1" key="1">
    <citation type="submission" date="2020-01" db="EMBL/GenBank/DDBJ databases">
        <title>Development of genomics and gene disruption for Polysphondylium violaceum indicates a role for the polyketide synthase stlB in stalk morphogenesis.</title>
        <authorList>
            <person name="Narita B."/>
            <person name="Kawabe Y."/>
            <person name="Kin K."/>
            <person name="Saito T."/>
            <person name="Gibbs R."/>
            <person name="Kuspa A."/>
            <person name="Muzny D."/>
            <person name="Queller D."/>
            <person name="Richards S."/>
            <person name="Strassman J."/>
            <person name="Sucgang R."/>
            <person name="Worley K."/>
            <person name="Schaap P."/>
        </authorList>
    </citation>
    <scope>NUCLEOTIDE SEQUENCE</scope>
    <source>
        <strain evidence="1">QSvi11</strain>
    </source>
</reference>
<accession>A0A8J4PR77</accession>